<evidence type="ECO:0000313" key="9">
    <source>
        <dbReference type="Proteomes" id="UP000000723"/>
    </source>
</evidence>
<keyword evidence="9" id="KW-1185">Reference proteome</keyword>
<organism evidence="8 9">
    <name type="scientific">Azobacteroides pseudotrichonymphae genomovar. CFP2</name>
    <dbReference type="NCBI Taxonomy" id="511995"/>
    <lineage>
        <taxon>Bacteria</taxon>
        <taxon>Pseudomonadati</taxon>
        <taxon>Bacteroidota</taxon>
        <taxon>Bacteroidia</taxon>
        <taxon>Bacteroidales</taxon>
        <taxon>Candidatus Azobacteroides</taxon>
    </lineage>
</organism>
<dbReference type="GO" id="GO:0004799">
    <property type="term" value="F:thymidylate synthase activity"/>
    <property type="evidence" value="ECO:0007669"/>
    <property type="project" value="UniProtKB-UniRule"/>
</dbReference>
<dbReference type="eggNOG" id="COG0207">
    <property type="taxonomic scope" value="Bacteria"/>
</dbReference>
<dbReference type="HOGENOM" id="CLU_021669_0_0_10"/>
<keyword evidence="4 6" id="KW-0808">Transferase</keyword>
<accession>B6YRF1</accession>
<feature type="domain" description="Thymidylate synthase/dCMP hydroxymethylase" evidence="7">
    <location>
        <begin position="2"/>
        <end position="256"/>
    </location>
</feature>
<reference evidence="9" key="1">
    <citation type="journal article" date="2008" name="Science">
        <title>Genome of an endosymbiont coupling N2 fixation to cellulolysis within RT protist cells in termite gut.</title>
        <authorList>
            <person name="Hongoh Y."/>
            <person name="Sharma V.K."/>
            <person name="Prakash T."/>
            <person name="Noda S."/>
            <person name="Toh H."/>
            <person name="Taylor T.D."/>
            <person name="Kudo T."/>
            <person name="Sakaki Y."/>
            <person name="Toyoda A."/>
            <person name="Hattori M."/>
            <person name="Ohkuma M."/>
        </authorList>
    </citation>
    <scope>NUCLEOTIDE SEQUENCE [LARGE SCALE GENOMIC DNA]</scope>
</reference>
<dbReference type="OrthoDB" id="9774633at2"/>
<keyword evidence="5 6" id="KW-0545">Nucleotide biosynthesis</keyword>
<feature type="active site" description="Nucleophile" evidence="6">
    <location>
        <position position="138"/>
    </location>
</feature>
<evidence type="ECO:0000313" key="8">
    <source>
        <dbReference type="EMBL" id="BAG83773.1"/>
    </source>
</evidence>
<dbReference type="PANTHER" id="PTHR11548">
    <property type="entry name" value="THYMIDYLATE SYNTHASE 1"/>
    <property type="match status" value="1"/>
</dbReference>
<dbReference type="GO" id="GO:0005829">
    <property type="term" value="C:cytosol"/>
    <property type="evidence" value="ECO:0007669"/>
    <property type="project" value="TreeGrafter"/>
</dbReference>
<dbReference type="STRING" id="511995.CFPG_510"/>
<dbReference type="NCBIfam" id="NF002497">
    <property type="entry name" value="PRK01827.1-3"/>
    <property type="match status" value="1"/>
</dbReference>
<dbReference type="AlphaFoldDB" id="B6YRF1"/>
<name>B6YRF1_AZOPC</name>
<dbReference type="InterPro" id="IPR000398">
    <property type="entry name" value="Thymidylate_synthase"/>
</dbReference>
<evidence type="ECO:0000256" key="3">
    <source>
        <dbReference type="ARBA" id="ARBA00022603"/>
    </source>
</evidence>
<dbReference type="KEGG" id="aps:CFPG_510"/>
<dbReference type="GO" id="GO:0032259">
    <property type="term" value="P:methylation"/>
    <property type="evidence" value="ECO:0007669"/>
    <property type="project" value="UniProtKB-KW"/>
</dbReference>
<comment type="pathway">
    <text evidence="1 6">Pyrimidine metabolism; dTTP biosynthesis.</text>
</comment>
<dbReference type="InterPro" id="IPR036926">
    <property type="entry name" value="Thymidate_synth/dCMP_Mease_sf"/>
</dbReference>
<feature type="binding site" description="in other chain" evidence="6">
    <location>
        <begin position="158"/>
        <end position="161"/>
    </location>
    <ligand>
        <name>dUMP</name>
        <dbReference type="ChEBI" id="CHEBI:246422"/>
        <note>ligand shared between dimeric partners</note>
    </ligand>
</feature>
<feature type="binding site" description="in other chain" evidence="6">
    <location>
        <position position="21"/>
    </location>
    <ligand>
        <name>dUMP</name>
        <dbReference type="ChEBI" id="CHEBI:246422"/>
        <note>ligand shared between dimeric partners</note>
    </ligand>
</feature>
<protein>
    <recommendedName>
        <fullName evidence="2 6">Thymidylate synthase</fullName>
        <shortName evidence="6">TS</shortName>
        <shortName evidence="6">TSase</shortName>
        <ecNumber evidence="2 6">2.1.1.45</ecNumber>
    </recommendedName>
</protein>
<dbReference type="RefSeq" id="WP_012573534.1">
    <property type="nucleotide sequence ID" value="NC_011565.1"/>
</dbReference>
<evidence type="ECO:0000259" key="7">
    <source>
        <dbReference type="Pfam" id="PF00303"/>
    </source>
</evidence>
<comment type="similarity">
    <text evidence="6">Belongs to the thymidylate synthase family. Bacterial-type ThyA subfamily.</text>
</comment>
<dbReference type="Pfam" id="PF00303">
    <property type="entry name" value="Thymidylat_synt"/>
    <property type="match status" value="1"/>
</dbReference>
<dbReference type="CDD" id="cd00351">
    <property type="entry name" value="TS_Pyrimidine_HMase"/>
    <property type="match status" value="1"/>
</dbReference>
<evidence type="ECO:0000256" key="5">
    <source>
        <dbReference type="ARBA" id="ARBA00022727"/>
    </source>
</evidence>
<sequence length="256" mass="29794">MKQYLDLCNRVLSEGVKKKDRTCTGTVSIFGYHMHFNLKDGFPLLTTKKLHVKPIIHELLWFIKGDTNIKYLNDHGVYIWDKWANKNGDLGPIYGKQWNFKNQLRTAVDNIKNNPDSRRIIVNSWNVKDLTSMALPPCHVLFQFYISNGELSLQMYQRSADIFLGLPFNIASYSLLLKMVAQVTNLKEGKFIHVLGDAHIYLNHLEQIQLQLTRSPKTLPIMKINSEVKSIFDFKYEDFELERYTPYPHIKGEVSV</sequence>
<comment type="function">
    <text evidence="6">Catalyzes the reductive methylation of 2'-deoxyuridine-5'-monophosphate (dUMP) to 2'-deoxythymidine-5'-monophosphate (dTMP) while utilizing 5,10-methylenetetrahydrofolate (mTHF) as the methyl donor and reductant in the reaction, yielding dihydrofolate (DHF) as a by-product. This enzymatic reaction provides an intracellular de novo source of dTMP, an essential precursor for DNA biosynthesis.</text>
</comment>
<feature type="binding site" evidence="6">
    <location>
        <position position="51"/>
    </location>
    <ligand>
        <name>(6R)-5,10-methylene-5,6,7,8-tetrahydrofolate</name>
        <dbReference type="ChEBI" id="CHEBI:15636"/>
    </ligand>
</feature>
<evidence type="ECO:0000256" key="2">
    <source>
        <dbReference type="ARBA" id="ARBA00011947"/>
    </source>
</evidence>
<dbReference type="Proteomes" id="UP000000723">
    <property type="component" value="Chromosome"/>
</dbReference>
<comment type="subunit">
    <text evidence="6">Homodimer.</text>
</comment>
<keyword evidence="6" id="KW-0963">Cytoplasm</keyword>
<proteinExistence type="inferred from homology"/>
<dbReference type="GO" id="GO:0006235">
    <property type="term" value="P:dTTP biosynthetic process"/>
    <property type="evidence" value="ECO:0007669"/>
    <property type="project" value="UniProtKB-UniRule"/>
</dbReference>
<comment type="catalytic activity">
    <reaction evidence="6">
        <text>dUMP + (6R)-5,10-methylene-5,6,7,8-tetrahydrofolate = 7,8-dihydrofolate + dTMP</text>
        <dbReference type="Rhea" id="RHEA:12104"/>
        <dbReference type="ChEBI" id="CHEBI:15636"/>
        <dbReference type="ChEBI" id="CHEBI:57451"/>
        <dbReference type="ChEBI" id="CHEBI:63528"/>
        <dbReference type="ChEBI" id="CHEBI:246422"/>
        <dbReference type="EC" id="2.1.1.45"/>
    </reaction>
</comment>
<feature type="binding site" description="in other chain" evidence="6">
    <location>
        <begin position="199"/>
        <end position="201"/>
    </location>
    <ligand>
        <name>dUMP</name>
        <dbReference type="ChEBI" id="CHEBI:246422"/>
        <note>ligand shared between dimeric partners</note>
    </ligand>
</feature>
<dbReference type="InterPro" id="IPR023451">
    <property type="entry name" value="Thymidate_synth/dCMP_Mease_dom"/>
</dbReference>
<dbReference type="SUPFAM" id="SSF55831">
    <property type="entry name" value="Thymidylate synthase/dCMP hydroxymethylase"/>
    <property type="match status" value="1"/>
</dbReference>
<comment type="subcellular location">
    <subcellularLocation>
        <location evidence="6">Cytoplasm</location>
    </subcellularLocation>
</comment>
<evidence type="ECO:0000256" key="6">
    <source>
        <dbReference type="HAMAP-Rule" id="MF_00008"/>
    </source>
</evidence>
<dbReference type="HAMAP" id="MF_00008">
    <property type="entry name" value="Thymidy_synth_bact"/>
    <property type="match status" value="1"/>
</dbReference>
<dbReference type="PANTHER" id="PTHR11548:SF9">
    <property type="entry name" value="THYMIDYLATE SYNTHASE"/>
    <property type="match status" value="1"/>
</dbReference>
<dbReference type="EC" id="2.1.1.45" evidence="2 6"/>
<gene>
    <name evidence="6" type="primary">thyA</name>
    <name evidence="8" type="ordered locus">CFPG_510</name>
</gene>
<feature type="binding site" evidence="6">
    <location>
        <position position="161"/>
    </location>
    <ligand>
        <name>(6R)-5,10-methylene-5,6,7,8-tetrahydrofolate</name>
        <dbReference type="ChEBI" id="CHEBI:15636"/>
    </ligand>
</feature>
<feature type="binding site" evidence="6">
    <location>
        <position position="255"/>
    </location>
    <ligand>
        <name>(6R)-5,10-methylene-5,6,7,8-tetrahydrofolate</name>
        <dbReference type="ChEBI" id="CHEBI:15636"/>
    </ligand>
</feature>
<dbReference type="NCBIfam" id="TIGR03284">
    <property type="entry name" value="thym_sym"/>
    <property type="match status" value="2"/>
</dbReference>
<dbReference type="GO" id="GO:0006231">
    <property type="term" value="P:dTMP biosynthetic process"/>
    <property type="evidence" value="ECO:0007669"/>
    <property type="project" value="UniProtKB-UniRule"/>
</dbReference>
<evidence type="ECO:0000256" key="4">
    <source>
        <dbReference type="ARBA" id="ARBA00022679"/>
    </source>
</evidence>
<evidence type="ECO:0000256" key="1">
    <source>
        <dbReference type="ARBA" id="ARBA00004992"/>
    </source>
</evidence>
<feature type="binding site" evidence="6">
    <location>
        <begin position="118"/>
        <end position="119"/>
    </location>
    <ligand>
        <name>dUMP</name>
        <dbReference type="ChEBI" id="CHEBI:246422"/>
        <note>ligand shared between dimeric partners</note>
    </ligand>
</feature>
<dbReference type="GO" id="GO:0006575">
    <property type="term" value="P:modified amino acid metabolic process"/>
    <property type="evidence" value="ECO:0007669"/>
    <property type="project" value="UniProtKB-ARBA"/>
</dbReference>
<dbReference type="UniPathway" id="UPA00575"/>
<dbReference type="Gene3D" id="3.30.572.10">
    <property type="entry name" value="Thymidylate synthase/dCMP hydroxymethylase domain"/>
    <property type="match status" value="1"/>
</dbReference>
<dbReference type="EMBL" id="AP010656">
    <property type="protein sequence ID" value="BAG83773.1"/>
    <property type="molecule type" value="Genomic_DNA"/>
</dbReference>
<dbReference type="InterPro" id="IPR045097">
    <property type="entry name" value="Thymidate_synth/dCMP_Mease"/>
</dbReference>
<keyword evidence="3 6" id="KW-0489">Methyltransferase</keyword>
<feature type="binding site" description="in other chain" evidence="6">
    <location>
        <position position="169"/>
    </location>
    <ligand>
        <name>dUMP</name>
        <dbReference type="ChEBI" id="CHEBI:246422"/>
        <note>ligand shared between dimeric partners</note>
    </ligand>
</feature>
<dbReference type="PRINTS" id="PR00108">
    <property type="entry name" value="THYMDSNTHASE"/>
</dbReference>
<dbReference type="FunFam" id="3.30.572.10:FF:000007">
    <property type="entry name" value="thymidylate synthase isoform X2"/>
    <property type="match status" value="1"/>
</dbReference>